<protein>
    <submittedName>
        <fullName evidence="1">Uncharacterized protein</fullName>
    </submittedName>
</protein>
<accession>A0ABS4T9I2</accession>
<comment type="caution">
    <text evidence="1">The sequence shown here is derived from an EMBL/GenBank/DDBJ whole genome shotgun (WGS) entry which is preliminary data.</text>
</comment>
<sequence length="46" mass="5227">MKYSRFRRVAESTVRTDTAIISIDLWVMCRIASGEAMGALFDQQDS</sequence>
<evidence type="ECO:0000313" key="2">
    <source>
        <dbReference type="Proteomes" id="UP001519332"/>
    </source>
</evidence>
<organism evidence="1 2">
    <name type="scientific">Kibdelosporangium banguiense</name>
    <dbReference type="NCBI Taxonomy" id="1365924"/>
    <lineage>
        <taxon>Bacteria</taxon>
        <taxon>Bacillati</taxon>
        <taxon>Actinomycetota</taxon>
        <taxon>Actinomycetes</taxon>
        <taxon>Pseudonocardiales</taxon>
        <taxon>Pseudonocardiaceae</taxon>
        <taxon>Kibdelosporangium</taxon>
    </lineage>
</organism>
<proteinExistence type="predicted"/>
<reference evidence="1 2" key="1">
    <citation type="submission" date="2021-03" db="EMBL/GenBank/DDBJ databases">
        <title>Sequencing the genomes of 1000 actinobacteria strains.</title>
        <authorList>
            <person name="Klenk H.-P."/>
        </authorList>
    </citation>
    <scope>NUCLEOTIDE SEQUENCE [LARGE SCALE GENOMIC DNA]</scope>
    <source>
        <strain evidence="1 2">DSM 46670</strain>
    </source>
</reference>
<keyword evidence="2" id="KW-1185">Reference proteome</keyword>
<name>A0ABS4T9I2_9PSEU</name>
<evidence type="ECO:0000313" key="1">
    <source>
        <dbReference type="EMBL" id="MBP2320513.1"/>
    </source>
</evidence>
<dbReference type="Proteomes" id="UP001519332">
    <property type="component" value="Unassembled WGS sequence"/>
</dbReference>
<dbReference type="EMBL" id="JAGINW010000001">
    <property type="protein sequence ID" value="MBP2320513.1"/>
    <property type="molecule type" value="Genomic_DNA"/>
</dbReference>
<gene>
    <name evidence="1" type="ORF">JOF56_000898</name>
</gene>